<evidence type="ECO:0000259" key="4">
    <source>
        <dbReference type="PROSITE" id="PS50160"/>
    </source>
</evidence>
<dbReference type="GO" id="GO:0006297">
    <property type="term" value="P:nucleotide-excision repair, DNA gap filling"/>
    <property type="evidence" value="ECO:0007669"/>
    <property type="project" value="TreeGrafter"/>
</dbReference>
<organism evidence="5 6">
    <name type="scientific">Caldalkalibacillus thermarum (strain TA2.A1)</name>
    <dbReference type="NCBI Taxonomy" id="986075"/>
    <lineage>
        <taxon>Bacteria</taxon>
        <taxon>Bacillati</taxon>
        <taxon>Bacillota</taxon>
        <taxon>Bacilli</taxon>
        <taxon>Bacillales</taxon>
        <taxon>Bacillaceae</taxon>
        <taxon>Caldalkalibacillus</taxon>
    </lineage>
</organism>
<evidence type="ECO:0000256" key="2">
    <source>
        <dbReference type="ARBA" id="ARBA00022598"/>
    </source>
</evidence>
<dbReference type="GO" id="GO:0005524">
    <property type="term" value="F:ATP binding"/>
    <property type="evidence" value="ECO:0007669"/>
    <property type="project" value="InterPro"/>
</dbReference>
<dbReference type="AlphaFoldDB" id="F5L6D5"/>
<dbReference type="InterPro" id="IPR012309">
    <property type="entry name" value="DNA_ligase_ATP-dep_C"/>
</dbReference>
<dbReference type="Proteomes" id="UP000010716">
    <property type="component" value="Unassembled WGS sequence"/>
</dbReference>
<comment type="catalytic activity">
    <reaction evidence="3">
        <text>ATP + (deoxyribonucleotide)n-3'-hydroxyl + 5'-phospho-(deoxyribonucleotide)m = (deoxyribonucleotide)n+m + AMP + diphosphate.</text>
        <dbReference type="EC" id="6.5.1.1"/>
    </reaction>
</comment>
<protein>
    <recommendedName>
        <fullName evidence="1">DNA ligase (ATP)</fullName>
        <ecNumber evidence="1">6.5.1.1</ecNumber>
    </recommendedName>
</protein>
<dbReference type="PANTHER" id="PTHR45997:SF1">
    <property type="entry name" value="DNA LIGASE 4"/>
    <property type="match status" value="1"/>
</dbReference>
<dbReference type="SUPFAM" id="SSF50249">
    <property type="entry name" value="Nucleic acid-binding proteins"/>
    <property type="match status" value="1"/>
</dbReference>
<feature type="domain" description="ATP-dependent DNA ligase family profile" evidence="4">
    <location>
        <begin position="116"/>
        <end position="217"/>
    </location>
</feature>
<dbReference type="EC" id="6.5.1.1" evidence="1"/>
<dbReference type="RefSeq" id="WP_007504296.1">
    <property type="nucleotide sequence ID" value="NZ_AFCE01000125.1"/>
</dbReference>
<keyword evidence="2 5" id="KW-0436">Ligase</keyword>
<dbReference type="eggNOG" id="COG1793">
    <property type="taxonomic scope" value="Bacteria"/>
</dbReference>
<evidence type="ECO:0000313" key="6">
    <source>
        <dbReference type="Proteomes" id="UP000010716"/>
    </source>
</evidence>
<evidence type="ECO:0000256" key="3">
    <source>
        <dbReference type="ARBA" id="ARBA00034003"/>
    </source>
</evidence>
<dbReference type="PANTHER" id="PTHR45997">
    <property type="entry name" value="DNA LIGASE 4"/>
    <property type="match status" value="1"/>
</dbReference>
<proteinExistence type="predicted"/>
<dbReference type="InterPro" id="IPR029710">
    <property type="entry name" value="LIG4"/>
</dbReference>
<dbReference type="CDD" id="cd07906">
    <property type="entry name" value="Adenylation_DNA_ligase_LigD_LigC"/>
    <property type="match status" value="1"/>
</dbReference>
<dbReference type="PROSITE" id="PS50160">
    <property type="entry name" value="DNA_LIGASE_A3"/>
    <property type="match status" value="1"/>
</dbReference>
<evidence type="ECO:0000313" key="5">
    <source>
        <dbReference type="EMBL" id="EGL83088.1"/>
    </source>
</evidence>
<dbReference type="GO" id="GO:0003677">
    <property type="term" value="F:DNA binding"/>
    <property type="evidence" value="ECO:0007669"/>
    <property type="project" value="InterPro"/>
</dbReference>
<evidence type="ECO:0000256" key="1">
    <source>
        <dbReference type="ARBA" id="ARBA00012727"/>
    </source>
</evidence>
<dbReference type="InterPro" id="IPR016059">
    <property type="entry name" value="DNA_ligase_ATP-dep_CS"/>
</dbReference>
<dbReference type="SUPFAM" id="SSF56091">
    <property type="entry name" value="DNA ligase/mRNA capping enzyme, catalytic domain"/>
    <property type="match status" value="1"/>
</dbReference>
<dbReference type="InterPro" id="IPR012310">
    <property type="entry name" value="DNA_ligase_ATP-dep_cent"/>
</dbReference>
<dbReference type="InterPro" id="IPR014146">
    <property type="entry name" value="LigD_ligase_dom"/>
</dbReference>
<gene>
    <name evidence="5" type="ORF">CathTA2_1347</name>
</gene>
<dbReference type="Gene3D" id="2.40.50.140">
    <property type="entry name" value="Nucleic acid-binding proteins"/>
    <property type="match status" value="1"/>
</dbReference>
<reference evidence="5 6" key="1">
    <citation type="journal article" date="2011" name="J. Bacteriol.">
        <title>Draft genome sequence of the thermoalkaliphilic Caldalkalibacillus thermarum strain TA2.A1.</title>
        <authorList>
            <person name="Kalamorz F."/>
            <person name="Keis S."/>
            <person name="McMillan D.G."/>
            <person name="Olsson K."/>
            <person name="Stanton J.A."/>
            <person name="Stockwell P."/>
            <person name="Black M.A."/>
            <person name="Klingeman D.M."/>
            <person name="Land M.L."/>
            <person name="Han C.S."/>
            <person name="Martin S.L."/>
            <person name="Becher S.A."/>
            <person name="Peddie C.J."/>
            <person name="Morgan H.W."/>
            <person name="Matthies D."/>
            <person name="Preiss L."/>
            <person name="Meier T."/>
            <person name="Brown S.D."/>
            <person name="Cook G.M."/>
        </authorList>
    </citation>
    <scope>NUCLEOTIDE SEQUENCE [LARGE SCALE GENOMIC DNA]</scope>
    <source>
        <strain evidence="5 6">TA2.A1</strain>
    </source>
</reference>
<accession>F5L6D5</accession>
<dbReference type="InterPro" id="IPR012340">
    <property type="entry name" value="NA-bd_OB-fold"/>
</dbReference>
<sequence>MNDAIQTLPALSPMLPTLSSIIPAGAEWRYELKFDGYRAILYCSNDGVQIVSRNGHLYNSLFPEIVEAFLRLSPHLQEQLPLILDGELCILASPVKADFSLIQHRGRLRSPEKIARAASDKPATFICFDLLYLKGKDLRRESYLDRKRRLEHLLDSLAQPQSRSRVPFPSISWAKPYDHPDALWETVIANDAEGIVAKRVSSVWQSGKRTTDWLKIKNYKVATCFITGYDKQNGYFHVGVLRDREVYPVGLFSHGLREAERRALVEIIKNNKTEESGSMVKMEPSLCVDIKFLEVYKQQLREPRFTGFRTDVYWEDCTWSKLINSDRRST</sequence>
<name>F5L6D5_CALTT</name>
<dbReference type="Pfam" id="PF04679">
    <property type="entry name" value="DNA_ligase_A_C"/>
    <property type="match status" value="1"/>
</dbReference>
<dbReference type="GO" id="GO:0006310">
    <property type="term" value="P:DNA recombination"/>
    <property type="evidence" value="ECO:0007669"/>
    <property type="project" value="InterPro"/>
</dbReference>
<dbReference type="NCBIfam" id="TIGR02779">
    <property type="entry name" value="NHEJ_ligase_lig"/>
    <property type="match status" value="1"/>
</dbReference>
<dbReference type="GO" id="GO:0006303">
    <property type="term" value="P:double-strand break repair via nonhomologous end joining"/>
    <property type="evidence" value="ECO:0007669"/>
    <property type="project" value="TreeGrafter"/>
</dbReference>
<dbReference type="PROSITE" id="PS00333">
    <property type="entry name" value="DNA_LIGASE_A2"/>
    <property type="match status" value="1"/>
</dbReference>
<dbReference type="EMBL" id="AFCE01000125">
    <property type="protein sequence ID" value="EGL83088.1"/>
    <property type="molecule type" value="Genomic_DNA"/>
</dbReference>
<dbReference type="Pfam" id="PF01068">
    <property type="entry name" value="DNA_ligase_A_M"/>
    <property type="match status" value="1"/>
</dbReference>
<dbReference type="Gene3D" id="3.30.470.30">
    <property type="entry name" value="DNA ligase/mRNA capping enzyme"/>
    <property type="match status" value="1"/>
</dbReference>
<dbReference type="GO" id="GO:0003910">
    <property type="term" value="F:DNA ligase (ATP) activity"/>
    <property type="evidence" value="ECO:0007669"/>
    <property type="project" value="UniProtKB-EC"/>
</dbReference>
<comment type="caution">
    <text evidence="5">The sequence shown here is derived from an EMBL/GenBank/DDBJ whole genome shotgun (WGS) entry which is preliminary data.</text>
</comment>